<dbReference type="InterPro" id="IPR044878">
    <property type="entry name" value="UbiA_sf"/>
</dbReference>
<feature type="transmembrane region" description="Helical" evidence="9">
    <location>
        <begin position="236"/>
        <end position="259"/>
    </location>
</feature>
<dbReference type="GO" id="GO:0005886">
    <property type="term" value="C:plasma membrane"/>
    <property type="evidence" value="ECO:0007669"/>
    <property type="project" value="TreeGrafter"/>
</dbReference>
<comment type="similarity">
    <text evidence="4">Belongs to the UbiA prenyltransferase family.</text>
</comment>
<evidence type="ECO:0000256" key="7">
    <source>
        <dbReference type="ARBA" id="ARBA00022989"/>
    </source>
</evidence>
<dbReference type="CDD" id="cd13959">
    <property type="entry name" value="PT_UbiA_COQ2"/>
    <property type="match status" value="1"/>
</dbReference>
<name>A0A9Q8SIA7_9PEZI</name>
<dbReference type="Pfam" id="PF01040">
    <property type="entry name" value="UbiA"/>
    <property type="match status" value="1"/>
</dbReference>
<protein>
    <submittedName>
        <fullName evidence="10">UbiA prenyltransferase</fullName>
    </submittedName>
</protein>
<dbReference type="Gene3D" id="1.10.357.140">
    <property type="entry name" value="UbiA prenyltransferase"/>
    <property type="match status" value="1"/>
</dbReference>
<dbReference type="Gene3D" id="1.20.120.1780">
    <property type="entry name" value="UbiA prenyltransferase"/>
    <property type="match status" value="1"/>
</dbReference>
<dbReference type="FunFam" id="1.10.357.140:FF:000008">
    <property type="entry name" value="4-hydroxybenzoate octaprenyltransferase"/>
    <property type="match status" value="1"/>
</dbReference>
<evidence type="ECO:0000256" key="1">
    <source>
        <dbReference type="ARBA" id="ARBA00001946"/>
    </source>
</evidence>
<dbReference type="PANTHER" id="PTHR11048">
    <property type="entry name" value="PRENYLTRANSFERASES"/>
    <property type="match status" value="1"/>
</dbReference>
<feature type="transmembrane region" description="Helical" evidence="9">
    <location>
        <begin position="279"/>
        <end position="299"/>
    </location>
</feature>
<evidence type="ECO:0000256" key="5">
    <source>
        <dbReference type="ARBA" id="ARBA00022679"/>
    </source>
</evidence>
<evidence type="ECO:0000256" key="2">
    <source>
        <dbReference type="ARBA" id="ARBA00004141"/>
    </source>
</evidence>
<keyword evidence="8 9" id="KW-0472">Membrane</keyword>
<dbReference type="InterPro" id="IPR030470">
    <property type="entry name" value="UbiA_prenylTrfase_CS"/>
</dbReference>
<dbReference type="EMBL" id="CP019474">
    <property type="protein sequence ID" value="UQC77485.1"/>
    <property type="molecule type" value="Genomic_DNA"/>
</dbReference>
<dbReference type="InterPro" id="IPR039653">
    <property type="entry name" value="Prenyltransferase"/>
</dbReference>
<keyword evidence="5" id="KW-0808">Transferase</keyword>
<reference evidence="10" key="1">
    <citation type="journal article" date="2021" name="Mol. Plant Microbe Interact.">
        <title>Complete Genome Sequence of the Plant-Pathogenic Fungus Colletotrichum lupini.</title>
        <authorList>
            <person name="Baroncelli R."/>
            <person name="Pensec F."/>
            <person name="Da Lio D."/>
            <person name="Boufleur T."/>
            <person name="Vicente I."/>
            <person name="Sarrocco S."/>
            <person name="Picot A."/>
            <person name="Baraldi E."/>
            <person name="Sukno S."/>
            <person name="Thon M."/>
            <person name="Le Floch G."/>
        </authorList>
    </citation>
    <scope>NUCLEOTIDE SEQUENCE</scope>
    <source>
        <strain evidence="10">IMI 504893</strain>
    </source>
</reference>
<dbReference type="Proteomes" id="UP000830671">
    <property type="component" value="Chromosome 2"/>
</dbReference>
<dbReference type="PANTHER" id="PTHR11048:SF28">
    <property type="entry name" value="4-HYDROXYBENZOATE POLYPRENYLTRANSFERASE, MITOCHONDRIAL"/>
    <property type="match status" value="1"/>
</dbReference>
<feature type="transmembrane region" description="Helical" evidence="9">
    <location>
        <begin position="176"/>
        <end position="192"/>
    </location>
</feature>
<proteinExistence type="inferred from homology"/>
<dbReference type="AlphaFoldDB" id="A0A9Q8SIA7"/>
<comment type="subcellular location">
    <subcellularLocation>
        <location evidence="2">Membrane</location>
        <topology evidence="2">Multi-pass membrane protein</topology>
    </subcellularLocation>
</comment>
<dbReference type="RefSeq" id="XP_049139124.1">
    <property type="nucleotide sequence ID" value="XM_049281981.1"/>
</dbReference>
<accession>A0A9Q8SIA7</accession>
<dbReference type="KEGG" id="clup:CLUP02_02953"/>
<feature type="transmembrane region" description="Helical" evidence="9">
    <location>
        <begin position="337"/>
        <end position="358"/>
    </location>
</feature>
<evidence type="ECO:0000313" key="10">
    <source>
        <dbReference type="EMBL" id="UQC77485.1"/>
    </source>
</evidence>
<evidence type="ECO:0000256" key="6">
    <source>
        <dbReference type="ARBA" id="ARBA00022692"/>
    </source>
</evidence>
<feature type="transmembrane region" description="Helical" evidence="9">
    <location>
        <begin position="100"/>
        <end position="122"/>
    </location>
</feature>
<evidence type="ECO:0000256" key="3">
    <source>
        <dbReference type="ARBA" id="ARBA00004721"/>
    </source>
</evidence>
<dbReference type="GO" id="GO:0016765">
    <property type="term" value="F:transferase activity, transferring alkyl or aryl (other than methyl) groups"/>
    <property type="evidence" value="ECO:0007669"/>
    <property type="project" value="InterPro"/>
</dbReference>
<organism evidence="10 11">
    <name type="scientific">Colletotrichum lupini</name>
    <dbReference type="NCBI Taxonomy" id="145971"/>
    <lineage>
        <taxon>Eukaryota</taxon>
        <taxon>Fungi</taxon>
        <taxon>Dikarya</taxon>
        <taxon>Ascomycota</taxon>
        <taxon>Pezizomycotina</taxon>
        <taxon>Sordariomycetes</taxon>
        <taxon>Hypocreomycetidae</taxon>
        <taxon>Glomerellales</taxon>
        <taxon>Glomerellaceae</taxon>
        <taxon>Colletotrichum</taxon>
        <taxon>Colletotrichum acutatum species complex</taxon>
    </lineage>
</organism>
<sequence length="368" mass="41669">MLYQSISHAIALYKLEQSTKQCKEIYTGKPKPEKVTLFWHLVTLSRFNKYNPLFTTFAGGTSFDFTRVLVRNAHSGTVWSVLLAGASELVDPNSNIQPAFVFRQAALCFIAAYLFCGAGMVWNDWVDRDIDAKVTRTKDRPLAAGIVTTTDAMLWMVLQLLVSLSIVHNMLNGKDVFQHMFPVILASALYPYGKRPMALKLRIYPQYILGFTIAWPAVLGRSAIHGRYESIGDSIGYCLPLCFMVFFWIIYLNTAYSYQDIVDDQKIDVNSFYTVGGRHFHRFLLVLVSPIVMCMPLYLLRFGSLWLWFSWMGIWTASFAAQLAHFDSDKPSSGGGIHKSNFVLGVWTIAACAVQVLLSEQRSVRFLK</sequence>
<dbReference type="GeneID" id="73336991"/>
<keyword evidence="11" id="KW-1185">Reference proteome</keyword>
<feature type="transmembrane region" description="Helical" evidence="9">
    <location>
        <begin position="142"/>
        <end position="164"/>
    </location>
</feature>
<feature type="transmembrane region" description="Helical" evidence="9">
    <location>
        <begin position="204"/>
        <end position="224"/>
    </location>
</feature>
<evidence type="ECO:0000313" key="11">
    <source>
        <dbReference type="Proteomes" id="UP000830671"/>
    </source>
</evidence>
<keyword evidence="7 9" id="KW-1133">Transmembrane helix</keyword>
<comment type="cofactor">
    <cofactor evidence="1">
        <name>Mg(2+)</name>
        <dbReference type="ChEBI" id="CHEBI:18420"/>
    </cofactor>
</comment>
<comment type="pathway">
    <text evidence="3">Secondary metabolite biosynthesis; terpenoid biosynthesis.</text>
</comment>
<evidence type="ECO:0000256" key="9">
    <source>
        <dbReference type="SAM" id="Phobius"/>
    </source>
</evidence>
<keyword evidence="6 9" id="KW-0812">Transmembrane</keyword>
<dbReference type="InterPro" id="IPR000537">
    <property type="entry name" value="UbiA_prenyltransferase"/>
</dbReference>
<evidence type="ECO:0000256" key="4">
    <source>
        <dbReference type="ARBA" id="ARBA00005985"/>
    </source>
</evidence>
<dbReference type="PROSITE" id="PS00943">
    <property type="entry name" value="UBIA"/>
    <property type="match status" value="1"/>
</dbReference>
<evidence type="ECO:0000256" key="8">
    <source>
        <dbReference type="ARBA" id="ARBA00023136"/>
    </source>
</evidence>
<gene>
    <name evidence="10" type="ORF">CLUP02_02953</name>
</gene>
<feature type="transmembrane region" description="Helical" evidence="9">
    <location>
        <begin position="306"/>
        <end position="325"/>
    </location>
</feature>